<name>A0ABV7KYU8_9PROT</name>
<proteinExistence type="predicted"/>
<dbReference type="PROSITE" id="PS00161">
    <property type="entry name" value="ISOCITRATE_LYASE"/>
    <property type="match status" value="1"/>
</dbReference>
<dbReference type="EMBL" id="JBHRTR010000023">
    <property type="protein sequence ID" value="MFC3227560.1"/>
    <property type="molecule type" value="Genomic_DNA"/>
</dbReference>
<evidence type="ECO:0000313" key="2">
    <source>
        <dbReference type="Proteomes" id="UP001595528"/>
    </source>
</evidence>
<dbReference type="SUPFAM" id="SSF51621">
    <property type="entry name" value="Phosphoenolpyruvate/pyruvate domain"/>
    <property type="match status" value="1"/>
</dbReference>
<dbReference type="PANTHER" id="PTHR42905:SF5">
    <property type="entry name" value="CARBOXYVINYL-CARBOXYPHOSPHONATE PHOSPHORYLMUTASE, CHLOROPLASTIC"/>
    <property type="match status" value="1"/>
</dbReference>
<dbReference type="RefSeq" id="WP_379899816.1">
    <property type="nucleotide sequence ID" value="NZ_JBHRTR010000023.1"/>
</dbReference>
<reference evidence="2" key="1">
    <citation type="journal article" date="2019" name="Int. J. Syst. Evol. Microbiol.">
        <title>The Global Catalogue of Microorganisms (GCM) 10K type strain sequencing project: providing services to taxonomists for standard genome sequencing and annotation.</title>
        <authorList>
            <consortium name="The Broad Institute Genomics Platform"/>
            <consortium name="The Broad Institute Genome Sequencing Center for Infectious Disease"/>
            <person name="Wu L."/>
            <person name="Ma J."/>
        </authorList>
    </citation>
    <scope>NUCLEOTIDE SEQUENCE [LARGE SCALE GENOMIC DNA]</scope>
    <source>
        <strain evidence="2">KCTC 42964</strain>
    </source>
</reference>
<accession>A0ABV7KYU8</accession>
<dbReference type="InterPro" id="IPR018523">
    <property type="entry name" value="Isocitrate_lyase_ph_CS"/>
</dbReference>
<dbReference type="PANTHER" id="PTHR42905">
    <property type="entry name" value="PHOSPHOENOLPYRUVATE CARBOXYLASE"/>
    <property type="match status" value="1"/>
</dbReference>
<dbReference type="Gene3D" id="3.20.20.60">
    <property type="entry name" value="Phosphoenolpyruvate-binding domains"/>
    <property type="match status" value="1"/>
</dbReference>
<dbReference type="Proteomes" id="UP001595528">
    <property type="component" value="Unassembled WGS sequence"/>
</dbReference>
<dbReference type="Pfam" id="PF13714">
    <property type="entry name" value="PEP_mutase"/>
    <property type="match status" value="1"/>
</dbReference>
<organism evidence="1 2">
    <name type="scientific">Marinibaculum pumilum</name>
    <dbReference type="NCBI Taxonomy" id="1766165"/>
    <lineage>
        <taxon>Bacteria</taxon>
        <taxon>Pseudomonadati</taxon>
        <taxon>Pseudomonadota</taxon>
        <taxon>Alphaproteobacteria</taxon>
        <taxon>Rhodospirillales</taxon>
        <taxon>Rhodospirillaceae</taxon>
        <taxon>Marinibaculum</taxon>
    </lineage>
</organism>
<evidence type="ECO:0000313" key="1">
    <source>
        <dbReference type="EMBL" id="MFC3227560.1"/>
    </source>
</evidence>
<dbReference type="InterPro" id="IPR015813">
    <property type="entry name" value="Pyrv/PenolPyrv_kinase-like_dom"/>
</dbReference>
<comment type="caution">
    <text evidence="1">The sequence shown here is derived from an EMBL/GenBank/DDBJ whole genome shotgun (WGS) entry which is preliminary data.</text>
</comment>
<sequence>MSGDFKARLAGGDIVVAPGIYDALGAMLAEQAGFEALYLSGASLTYTRLGRPDLGLIDRGEIADAISMIRERCDLPLIVDGEAGFGNALNVQREVRSFEAAGATVIQIEDQDLPKRCGHLDGKTLVPAGEMAGKIRAAVDARRNAGTLIMARTDAVAVEGTEAALDRAEQYLEAGADLLFVEALRTEAEMQAACTRFAGRVPLLANMVEGGKTPFLPADRLQALGFSIAIFPGGLVRALAKAAQDYFAVLKAHGTTAPHAGRMLDFAGLNGLLGTARILEEAKRYDSRD</sequence>
<dbReference type="InterPro" id="IPR040442">
    <property type="entry name" value="Pyrv_kinase-like_dom_sf"/>
</dbReference>
<protein>
    <submittedName>
        <fullName evidence="1">Oxaloacetate decarboxylase</fullName>
    </submittedName>
</protein>
<keyword evidence="2" id="KW-1185">Reference proteome</keyword>
<dbReference type="CDD" id="cd00377">
    <property type="entry name" value="ICL_PEPM"/>
    <property type="match status" value="1"/>
</dbReference>
<gene>
    <name evidence="1" type="ORF">ACFOGJ_09980</name>
</gene>
<dbReference type="InterPro" id="IPR039556">
    <property type="entry name" value="ICL/PEPM"/>
</dbReference>